<proteinExistence type="predicted"/>
<accession>A0A3R9MQG2</accession>
<keyword evidence="1" id="KW-0378">Hydrolase</keyword>
<reference evidence="1 2" key="1">
    <citation type="submission" date="2018-12" db="EMBL/GenBank/DDBJ databases">
        <title>Mangrovimonas spongiae sp. nov., a novel member of the genus Mangrovimonas isolated from marine sponge.</title>
        <authorList>
            <person name="Zhuang L."/>
            <person name="Luo L."/>
        </authorList>
    </citation>
    <scope>NUCLEOTIDE SEQUENCE [LARGE SCALE GENOMIC DNA]</scope>
    <source>
        <strain evidence="1 2">HN-E26</strain>
    </source>
</reference>
<keyword evidence="2" id="KW-1185">Reference proteome</keyword>
<evidence type="ECO:0000313" key="2">
    <source>
        <dbReference type="Proteomes" id="UP000270620"/>
    </source>
</evidence>
<dbReference type="GO" id="GO:0004519">
    <property type="term" value="F:endonuclease activity"/>
    <property type="evidence" value="ECO:0007669"/>
    <property type="project" value="UniProtKB-KW"/>
</dbReference>
<sequence>MQECPKCSSKTIKIDKTNTHWNVYECVNCTYWTYAELGQCCRKPHEIITIDHKSNGSIAIYYQCTNCGGSSNRTKPLSAKKYGEKIRSDFSQSMFEEYHENRKLEAKNLAERKSWYTKINSKQFKYHEYLTSDTWKSIREKVKKRDNFLCQECKLKKAEEVHHLNYDNVFNEKMEDLISVCSECHMELHKKEKKPVGNTVYSSLRLNS</sequence>
<evidence type="ECO:0000313" key="1">
    <source>
        <dbReference type="EMBL" id="RSK38127.1"/>
    </source>
</evidence>
<dbReference type="EMBL" id="RWBG01000007">
    <property type="protein sequence ID" value="RSK38127.1"/>
    <property type="molecule type" value="Genomic_DNA"/>
</dbReference>
<comment type="caution">
    <text evidence="1">The sequence shown here is derived from an EMBL/GenBank/DDBJ whole genome shotgun (WGS) entry which is preliminary data.</text>
</comment>
<keyword evidence="1" id="KW-0255">Endonuclease</keyword>
<keyword evidence="1" id="KW-0540">Nuclease</keyword>
<organism evidence="1 2">
    <name type="scientific">Mangrovimonas spongiae</name>
    <dbReference type="NCBI Taxonomy" id="2494697"/>
    <lineage>
        <taxon>Bacteria</taxon>
        <taxon>Pseudomonadati</taxon>
        <taxon>Bacteroidota</taxon>
        <taxon>Flavobacteriia</taxon>
        <taxon>Flavobacteriales</taxon>
        <taxon>Flavobacteriaceae</taxon>
        <taxon>Mangrovimonas</taxon>
    </lineage>
</organism>
<dbReference type="AlphaFoldDB" id="A0A3R9MQG2"/>
<name>A0A3R9MQG2_9FLAO</name>
<gene>
    <name evidence="1" type="ORF">EJA19_12620</name>
</gene>
<protein>
    <submittedName>
        <fullName evidence="1">HNH endonuclease</fullName>
    </submittedName>
</protein>
<dbReference type="Proteomes" id="UP000270620">
    <property type="component" value="Unassembled WGS sequence"/>
</dbReference>